<dbReference type="Proteomes" id="UP000571017">
    <property type="component" value="Unassembled WGS sequence"/>
</dbReference>
<evidence type="ECO:0000313" key="3">
    <source>
        <dbReference type="Proteomes" id="UP000571017"/>
    </source>
</evidence>
<feature type="transmembrane region" description="Helical" evidence="1">
    <location>
        <begin position="12"/>
        <end position="34"/>
    </location>
</feature>
<keyword evidence="1" id="KW-0472">Membrane</keyword>
<name>A0A838CVW1_9BACI</name>
<accession>A0A838CVW1</accession>
<organism evidence="2 3">
    <name type="scientific">Halobacillus locisalis</name>
    <dbReference type="NCBI Taxonomy" id="220753"/>
    <lineage>
        <taxon>Bacteria</taxon>
        <taxon>Bacillati</taxon>
        <taxon>Bacillota</taxon>
        <taxon>Bacilli</taxon>
        <taxon>Bacillales</taxon>
        <taxon>Bacillaceae</taxon>
        <taxon>Halobacillus</taxon>
    </lineage>
</organism>
<evidence type="ECO:0000256" key="1">
    <source>
        <dbReference type="SAM" id="Phobius"/>
    </source>
</evidence>
<comment type="caution">
    <text evidence="2">The sequence shown here is derived from an EMBL/GenBank/DDBJ whole genome shotgun (WGS) entry which is preliminary data.</text>
</comment>
<reference evidence="2 3" key="1">
    <citation type="journal article" date="2004" name="Extremophiles">
        <title>Halobacillus locisalis sp. nov., a halophilic bacterium isolated from a marine solar saltern of the Yellow Sea in Korea.</title>
        <authorList>
            <person name="Yoon J.H."/>
            <person name="Kang K.H."/>
            <person name="Oh T.K."/>
            <person name="Park Y.H."/>
        </authorList>
    </citation>
    <scope>NUCLEOTIDE SEQUENCE [LARGE SCALE GENOMIC DNA]</scope>
    <source>
        <strain evidence="2 3">KCTC 3788</strain>
    </source>
</reference>
<dbReference type="RefSeq" id="WP_181472736.1">
    <property type="nucleotide sequence ID" value="NZ_JACEFG010000002.1"/>
</dbReference>
<keyword evidence="1" id="KW-0812">Transmembrane</keyword>
<sequence>MPNKRMTNGPSVGKRIVISFLCFLLFTGASLWYINRGLTPALVGIAETKTQQFARDAINEAVSKQISEDLQFKDLVKMETDNDGNIVYMGWNSVVVNRVLRNTTLRVQTYLKRMELNELPMEDTSIEAELDPEMTQEELGEQPATLIEIPIGQATNNTLLANLGPKVPVQLRVIGDVQSNFENELTEYGINAALFELSIHIEVNVRIVIPFSTETTTVATDIPIDTATILGEVPNFYGAPGDSNQSPSFSYPMDPLQ</sequence>
<keyword evidence="1" id="KW-1133">Transmembrane helix</keyword>
<evidence type="ECO:0000313" key="2">
    <source>
        <dbReference type="EMBL" id="MBA2175746.1"/>
    </source>
</evidence>
<protein>
    <submittedName>
        <fullName evidence="2">Sporulation protein YunB</fullName>
    </submittedName>
</protein>
<dbReference type="Pfam" id="PF09560">
    <property type="entry name" value="Spore_YunB"/>
    <property type="match status" value="1"/>
</dbReference>
<dbReference type="PIRSF" id="PIRSF021383">
    <property type="entry name" value="YunB"/>
    <property type="match status" value="1"/>
</dbReference>
<dbReference type="InterPro" id="IPR014197">
    <property type="entry name" value="Sporulation_prot_YunB"/>
</dbReference>
<proteinExistence type="predicted"/>
<keyword evidence="3" id="KW-1185">Reference proteome</keyword>
<dbReference type="NCBIfam" id="TIGR02832">
    <property type="entry name" value="spo_yunB"/>
    <property type="match status" value="1"/>
</dbReference>
<dbReference type="EMBL" id="JACEFG010000002">
    <property type="protein sequence ID" value="MBA2175746.1"/>
    <property type="molecule type" value="Genomic_DNA"/>
</dbReference>
<gene>
    <name evidence="2" type="primary">yunB</name>
    <name evidence="2" type="ORF">H0266_12665</name>
</gene>
<dbReference type="AlphaFoldDB" id="A0A838CVW1"/>